<organism evidence="1">
    <name type="scientific">marine sediment metagenome</name>
    <dbReference type="NCBI Taxonomy" id="412755"/>
    <lineage>
        <taxon>unclassified sequences</taxon>
        <taxon>metagenomes</taxon>
        <taxon>ecological metagenomes</taxon>
    </lineage>
</organism>
<reference evidence="1" key="1">
    <citation type="journal article" date="2014" name="Front. Microbiol.">
        <title>High frequency of phylogenetically diverse reductive dehalogenase-homologous genes in deep subseafloor sedimentary metagenomes.</title>
        <authorList>
            <person name="Kawai M."/>
            <person name="Futagami T."/>
            <person name="Toyoda A."/>
            <person name="Takaki Y."/>
            <person name="Nishi S."/>
            <person name="Hori S."/>
            <person name="Arai W."/>
            <person name="Tsubouchi T."/>
            <person name="Morono Y."/>
            <person name="Uchiyama I."/>
            <person name="Ito T."/>
            <person name="Fujiyama A."/>
            <person name="Inagaki F."/>
            <person name="Takami H."/>
        </authorList>
    </citation>
    <scope>NUCLEOTIDE SEQUENCE</scope>
    <source>
        <strain evidence="1">Expedition CK06-06</strain>
    </source>
</reference>
<evidence type="ECO:0000313" key="1">
    <source>
        <dbReference type="EMBL" id="GAG77082.1"/>
    </source>
</evidence>
<dbReference type="AlphaFoldDB" id="X1B720"/>
<feature type="non-terminal residue" evidence="1">
    <location>
        <position position="61"/>
    </location>
</feature>
<protein>
    <submittedName>
        <fullName evidence="1">Uncharacterized protein</fullName>
    </submittedName>
</protein>
<sequence length="61" mass="7435">MAKKIIRMMREVSTETYRAMQFTRTEINKYGVLYGIVLLKHHVMDNVLKYFHERWPQCIIC</sequence>
<gene>
    <name evidence="1" type="ORF">S01H4_27472</name>
</gene>
<name>X1B720_9ZZZZ</name>
<comment type="caution">
    <text evidence="1">The sequence shown here is derived from an EMBL/GenBank/DDBJ whole genome shotgun (WGS) entry which is preliminary data.</text>
</comment>
<dbReference type="EMBL" id="BART01013436">
    <property type="protein sequence ID" value="GAG77082.1"/>
    <property type="molecule type" value="Genomic_DNA"/>
</dbReference>
<proteinExistence type="predicted"/>
<accession>X1B720</accession>